<feature type="region of interest" description="Disordered" evidence="1">
    <location>
        <begin position="287"/>
        <end position="345"/>
    </location>
</feature>
<proteinExistence type="predicted"/>
<evidence type="ECO:0000313" key="3">
    <source>
        <dbReference type="Proteomes" id="UP001329825"/>
    </source>
</evidence>
<dbReference type="Proteomes" id="UP001329825">
    <property type="component" value="Chromosome 1"/>
</dbReference>
<protein>
    <recommendedName>
        <fullName evidence="4">SET domain-containing protein</fullName>
    </recommendedName>
</protein>
<evidence type="ECO:0008006" key="4">
    <source>
        <dbReference type="Google" id="ProtNLM"/>
    </source>
</evidence>
<feature type="region of interest" description="Disordered" evidence="1">
    <location>
        <begin position="370"/>
        <end position="427"/>
    </location>
</feature>
<reference evidence="2 3" key="1">
    <citation type="submission" date="2024-01" db="EMBL/GenBank/DDBJ databases">
        <title>Comparative genomics of Cryptococcus and Kwoniella reveals pathogenesis evolution and contrasting modes of karyotype evolution via chromosome fusion or intercentromeric recombination.</title>
        <authorList>
            <person name="Coelho M.A."/>
            <person name="David-Palma M."/>
            <person name="Shea T."/>
            <person name="Bowers K."/>
            <person name="McGinley-Smith S."/>
            <person name="Mohammad A.W."/>
            <person name="Gnirke A."/>
            <person name="Yurkov A.M."/>
            <person name="Nowrousian M."/>
            <person name="Sun S."/>
            <person name="Cuomo C.A."/>
            <person name="Heitman J."/>
        </authorList>
    </citation>
    <scope>NUCLEOTIDE SEQUENCE [LARGE SCALE GENOMIC DNA]</scope>
    <source>
        <strain evidence="2">CBS 11374</strain>
    </source>
</reference>
<feature type="compositionally biased region" description="Basic and acidic residues" evidence="1">
    <location>
        <begin position="15"/>
        <end position="25"/>
    </location>
</feature>
<feature type="compositionally biased region" description="Polar residues" evidence="1">
    <location>
        <begin position="27"/>
        <end position="42"/>
    </location>
</feature>
<dbReference type="Gene3D" id="2.170.270.10">
    <property type="entry name" value="SET domain"/>
    <property type="match status" value="1"/>
</dbReference>
<evidence type="ECO:0000313" key="2">
    <source>
        <dbReference type="EMBL" id="WRT64006.1"/>
    </source>
</evidence>
<dbReference type="GeneID" id="87953064"/>
<feature type="compositionally biased region" description="Acidic residues" evidence="1">
    <location>
        <begin position="295"/>
        <end position="308"/>
    </location>
</feature>
<dbReference type="RefSeq" id="XP_062788746.1">
    <property type="nucleotide sequence ID" value="XM_062932695.1"/>
</dbReference>
<feature type="compositionally biased region" description="Polar residues" evidence="1">
    <location>
        <begin position="376"/>
        <end position="386"/>
    </location>
</feature>
<accession>A0ABZ1CQS2</accession>
<sequence length="506" mass="56331">MTTLKGSVPASNQSLEHEPNSKFHEQVPSQPNRISSPGHTSSTLNLPIPAPNAIEVLHQLCAFEQAFQDILSTQYGLKRGPIKASLKTPSIDLSPVMRCHFAHHQSSICSKRNLVSRKWLQIIEGVFQDFLFQYHVHLQPCPELDNQAGMYVSKDYITGKSKSVKLSAIQFVLFSFPSEIDDVEELGFSNSLTFDYQQTGQDIVLIGLGPARAINHSCKPNVHWDFHDDALAFEPNSPLEDIGYMILPMTAVEETPILPGHPLSAFYGDHFAKSFCVCKHTTYHRHPRPLKQDCEDSSSDSSDSEYDYQSDIKAKKRRGQMKQPRFLASESIPSKPGIPHKRPSSMVVLEPTNKCPKIPQQMYTLVSSEMVKQESKPGTNTTSSNPDSHKRGDTIHATANSINSEKITSSYSSSSSASFDSSNGSRSVFTVDRIGTSNMARKVRTADPQLMEAFLNAQKIVINQQEVIKAQISRPGASQSDLDQSQLILKQNQATHDRLSMMIWGE</sequence>
<feature type="region of interest" description="Disordered" evidence="1">
    <location>
        <begin position="1"/>
        <end position="42"/>
    </location>
</feature>
<evidence type="ECO:0000256" key="1">
    <source>
        <dbReference type="SAM" id="MobiDB-lite"/>
    </source>
</evidence>
<dbReference type="SUPFAM" id="SSF82199">
    <property type="entry name" value="SET domain"/>
    <property type="match status" value="1"/>
</dbReference>
<dbReference type="EMBL" id="CP141881">
    <property type="protein sequence ID" value="WRT64006.1"/>
    <property type="molecule type" value="Genomic_DNA"/>
</dbReference>
<organism evidence="2 3">
    <name type="scientific">Kwoniella shivajii</name>
    <dbReference type="NCBI Taxonomy" id="564305"/>
    <lineage>
        <taxon>Eukaryota</taxon>
        <taxon>Fungi</taxon>
        <taxon>Dikarya</taxon>
        <taxon>Basidiomycota</taxon>
        <taxon>Agaricomycotina</taxon>
        <taxon>Tremellomycetes</taxon>
        <taxon>Tremellales</taxon>
        <taxon>Cryptococcaceae</taxon>
        <taxon>Kwoniella</taxon>
    </lineage>
</organism>
<feature type="compositionally biased region" description="Polar residues" evidence="1">
    <location>
        <begin position="1"/>
        <end position="14"/>
    </location>
</feature>
<feature type="compositionally biased region" description="Low complexity" evidence="1">
    <location>
        <begin position="404"/>
        <end position="427"/>
    </location>
</feature>
<gene>
    <name evidence="2" type="ORF">IL334_000933</name>
</gene>
<name>A0ABZ1CQS2_9TREE</name>
<dbReference type="InterPro" id="IPR046341">
    <property type="entry name" value="SET_dom_sf"/>
</dbReference>
<keyword evidence="3" id="KW-1185">Reference proteome</keyword>